<protein>
    <submittedName>
        <fullName evidence="3">DUF1648 domain-containing protein</fullName>
    </submittedName>
</protein>
<proteinExistence type="predicted"/>
<reference evidence="3 4" key="1">
    <citation type="submission" date="2022-10" db="EMBL/GenBank/DDBJ databases">
        <title>The complete genomes of actinobacterial strains from the NBC collection.</title>
        <authorList>
            <person name="Joergensen T.S."/>
            <person name="Alvarez Arevalo M."/>
            <person name="Sterndorff E.B."/>
            <person name="Faurdal D."/>
            <person name="Vuksanovic O."/>
            <person name="Mourched A.-S."/>
            <person name="Charusanti P."/>
            <person name="Shaw S."/>
            <person name="Blin K."/>
            <person name="Weber T."/>
        </authorList>
    </citation>
    <scope>NUCLEOTIDE SEQUENCE [LARGE SCALE GENOMIC DNA]</scope>
    <source>
        <strain evidence="3 4">NBC_00017</strain>
    </source>
</reference>
<feature type="transmembrane region" description="Helical" evidence="1">
    <location>
        <begin position="129"/>
        <end position="149"/>
    </location>
</feature>
<organism evidence="3 4">
    <name type="scientific">Streptomyces purpurascens</name>
    <dbReference type="NCBI Taxonomy" id="1924"/>
    <lineage>
        <taxon>Bacteria</taxon>
        <taxon>Bacillati</taxon>
        <taxon>Actinomycetota</taxon>
        <taxon>Actinomycetes</taxon>
        <taxon>Kitasatosporales</taxon>
        <taxon>Streptomycetaceae</taxon>
        <taxon>Streptomyces</taxon>
    </lineage>
</organism>
<feature type="domain" description="DUF1648" evidence="2">
    <location>
        <begin position="4"/>
        <end position="44"/>
    </location>
</feature>
<gene>
    <name evidence="3" type="ORF">OHU35_19325</name>
</gene>
<sequence>MLAALPLAASNRLPDRLATHWDAGSGKPDSSMPLWAASLFPALIWGVMATTVALVLWRARATSNSGARGWVGATLGSGGVLLLGGQAAVVRANLDHSDWREADTVTGCRCHSSGSRRGGTGGGLIGAEAALLAGPFALASVLVFGFASVQARVTERGLEVAFGSLGWPARRWPTDAIAAARVEARTPAQVGGWGYRLSGLGTTVMLRSGECLVIRTHTGKDFAVSVDDAERGAALLDSLNTQRSS</sequence>
<keyword evidence="1" id="KW-0812">Transmembrane</keyword>
<evidence type="ECO:0000313" key="4">
    <source>
        <dbReference type="Proteomes" id="UP001621512"/>
    </source>
</evidence>
<evidence type="ECO:0000256" key="1">
    <source>
        <dbReference type="SAM" id="Phobius"/>
    </source>
</evidence>
<keyword evidence="4" id="KW-1185">Reference proteome</keyword>
<keyword evidence="1" id="KW-1133">Transmembrane helix</keyword>
<feature type="transmembrane region" description="Helical" evidence="1">
    <location>
        <begin position="38"/>
        <end position="57"/>
    </location>
</feature>
<name>A0ABZ1MYV6_STREF</name>
<dbReference type="EMBL" id="CP108341">
    <property type="protein sequence ID" value="WTW32360.1"/>
    <property type="molecule type" value="Genomic_DNA"/>
</dbReference>
<accession>A0ABZ1MYV6</accession>
<evidence type="ECO:0000313" key="3">
    <source>
        <dbReference type="EMBL" id="WTW32360.1"/>
    </source>
</evidence>
<dbReference type="RefSeq" id="WP_405509278.1">
    <property type="nucleotide sequence ID" value="NZ_CP108341.1"/>
</dbReference>
<dbReference type="Pfam" id="PF07853">
    <property type="entry name" value="DUF1648"/>
    <property type="match status" value="1"/>
</dbReference>
<evidence type="ECO:0000259" key="2">
    <source>
        <dbReference type="Pfam" id="PF07853"/>
    </source>
</evidence>
<keyword evidence="1" id="KW-0472">Membrane</keyword>
<dbReference type="Proteomes" id="UP001621512">
    <property type="component" value="Chromosome"/>
</dbReference>
<feature type="transmembrane region" description="Helical" evidence="1">
    <location>
        <begin position="69"/>
        <end position="89"/>
    </location>
</feature>
<dbReference type="InterPro" id="IPR012867">
    <property type="entry name" value="DUF1648"/>
</dbReference>